<feature type="transmembrane region" description="Helical" evidence="1">
    <location>
        <begin position="68"/>
        <end position="93"/>
    </location>
</feature>
<accession>A0A101IK20</accession>
<dbReference type="PATRIC" id="fig|301375.6.peg.2533"/>
<dbReference type="InterPro" id="IPR002798">
    <property type="entry name" value="SpoIIM-like"/>
</dbReference>
<evidence type="ECO:0000313" key="3">
    <source>
        <dbReference type="EMBL" id="KUK96448.1"/>
    </source>
</evidence>
<reference evidence="3" key="1">
    <citation type="journal article" date="2015" name="MBio">
        <title>Genome-resolved metagenomic analysis reveals roles for candidate phyla and other microbial community members in biogeochemical transformations in oil reservoirs.</title>
        <authorList>
            <person name="Hu P."/>
            <person name="Tom L."/>
            <person name="Singh A."/>
            <person name="Thomas B.C."/>
            <person name="Baker B.J."/>
            <person name="Piceno Y.M."/>
            <person name="Andersen G.L."/>
            <person name="Banfield J.F."/>
        </authorList>
    </citation>
    <scope>NUCLEOTIDE SEQUENCE [LARGE SCALE GENOMIC DNA]</scope>
    <source>
        <strain evidence="3">56_747</strain>
    </source>
</reference>
<dbReference type="Proteomes" id="UP000053961">
    <property type="component" value="Unassembled WGS sequence"/>
</dbReference>
<dbReference type="EMBL" id="LGFT01000038">
    <property type="protein sequence ID" value="KUK43993.1"/>
    <property type="molecule type" value="Genomic_DNA"/>
</dbReference>
<keyword evidence="1" id="KW-0812">Transmembrane</keyword>
<gene>
    <name evidence="2" type="ORF">XD72_1632</name>
    <name evidence="3" type="ORF">XE07_1119</name>
</gene>
<dbReference type="PANTHER" id="PTHR35337">
    <property type="entry name" value="SLR1478 PROTEIN"/>
    <property type="match status" value="1"/>
</dbReference>
<evidence type="ECO:0000256" key="1">
    <source>
        <dbReference type="SAM" id="Phobius"/>
    </source>
</evidence>
<feature type="transmembrane region" description="Helical" evidence="1">
    <location>
        <begin position="129"/>
        <end position="147"/>
    </location>
</feature>
<feature type="transmembrane region" description="Helical" evidence="1">
    <location>
        <begin position="167"/>
        <end position="190"/>
    </location>
</feature>
<dbReference type="PANTHER" id="PTHR35337:SF1">
    <property type="entry name" value="SLR1478 PROTEIN"/>
    <property type="match status" value="1"/>
</dbReference>
<name>A0A101IK20_9EURY</name>
<feature type="transmembrane region" description="Helical" evidence="1">
    <location>
        <begin position="100"/>
        <end position="123"/>
    </location>
</feature>
<evidence type="ECO:0000313" key="5">
    <source>
        <dbReference type="Proteomes" id="UP000057043"/>
    </source>
</evidence>
<organism evidence="3 4">
    <name type="scientific">Methanothrix harundinacea</name>
    <dbReference type="NCBI Taxonomy" id="301375"/>
    <lineage>
        <taxon>Archaea</taxon>
        <taxon>Methanobacteriati</taxon>
        <taxon>Methanobacteriota</taxon>
        <taxon>Stenosarchaea group</taxon>
        <taxon>Methanomicrobia</taxon>
        <taxon>Methanotrichales</taxon>
        <taxon>Methanotrichaceae</taxon>
        <taxon>Methanothrix</taxon>
    </lineage>
</organism>
<sequence length="206" mass="22232">MNWEEDAAYIRSIRPYILLSVYLFFATAVLGFVASVQNPELAATYVGDVAEKLQWILDLSPPKMMMAIFLNNLFASLMALLLGVGFGIIPLVVVVTNGLVVGLVVHQAMLAGGLAFVVVAILPHGIIELPTVLVCIGVGFRLGHLMIRTLLGRGGDLEGELKAAIRLLRWVVILLFAAAVIETFITPVLIQPFVEPVLDSQSSPVI</sequence>
<proteinExistence type="predicted"/>
<keyword evidence="1" id="KW-0472">Membrane</keyword>
<dbReference type="Pfam" id="PF01944">
    <property type="entry name" value="SpoIIM"/>
    <property type="match status" value="1"/>
</dbReference>
<reference evidence="4 5" key="2">
    <citation type="journal article" date="2015" name="MBio">
        <title>Genome-Resolved Metagenomic Analysis Reveals Roles for Candidate Phyla and Other Microbial Community Members in Biogeochemical Transformations in Oil Reservoirs.</title>
        <authorList>
            <person name="Hu P."/>
            <person name="Tom L."/>
            <person name="Singh A."/>
            <person name="Thomas B.C."/>
            <person name="Baker B.J."/>
            <person name="Piceno Y.M."/>
            <person name="Andersen G.L."/>
            <person name="Banfield J.F."/>
        </authorList>
    </citation>
    <scope>NUCLEOTIDE SEQUENCE [LARGE SCALE GENOMIC DNA]</scope>
    <source>
        <strain evidence="2">57_489</strain>
    </source>
</reference>
<comment type="caution">
    <text evidence="3">The sequence shown here is derived from an EMBL/GenBank/DDBJ whole genome shotgun (WGS) entry which is preliminary data.</text>
</comment>
<evidence type="ECO:0000313" key="2">
    <source>
        <dbReference type="EMBL" id="KUK43993.1"/>
    </source>
</evidence>
<dbReference type="AlphaFoldDB" id="A0A101IK20"/>
<feature type="transmembrane region" description="Helical" evidence="1">
    <location>
        <begin position="16"/>
        <end position="36"/>
    </location>
</feature>
<keyword evidence="1" id="KW-1133">Transmembrane helix</keyword>
<dbReference type="Proteomes" id="UP000057043">
    <property type="component" value="Unassembled WGS sequence"/>
</dbReference>
<dbReference type="EMBL" id="LGHB01000013">
    <property type="protein sequence ID" value="KUK96448.1"/>
    <property type="molecule type" value="Genomic_DNA"/>
</dbReference>
<protein>
    <submittedName>
        <fullName evidence="3">Integral membrane protein (DUF95)</fullName>
    </submittedName>
</protein>
<evidence type="ECO:0000313" key="4">
    <source>
        <dbReference type="Proteomes" id="UP000053961"/>
    </source>
</evidence>